<dbReference type="EMBL" id="KK034022">
    <property type="protein sequence ID" value="EXL64577.1"/>
    <property type="molecule type" value="Genomic_DNA"/>
</dbReference>
<dbReference type="AlphaFoldDB" id="X0GLS0"/>
<name>X0GLS0_FUSOX</name>
<evidence type="ECO:0000313" key="2">
    <source>
        <dbReference type="EMBL" id="EXL65957.1"/>
    </source>
</evidence>
<protein>
    <submittedName>
        <fullName evidence="1">Uncharacterized protein</fullName>
    </submittedName>
</protein>
<reference evidence="1" key="1">
    <citation type="submission" date="2011-11" db="EMBL/GenBank/DDBJ databases">
        <title>The Genome Sequence of Fusarium oxysporum PHW808.</title>
        <authorList>
            <consortium name="The Broad Institute Genome Sequencing Platform"/>
            <person name="Ma L.-J."/>
            <person name="Gale L.R."/>
            <person name="Schwartz D.C."/>
            <person name="Zhou S."/>
            <person name="Corby-Kistler H."/>
            <person name="Young S.K."/>
            <person name="Zeng Q."/>
            <person name="Gargeya S."/>
            <person name="Fitzgerald M."/>
            <person name="Haas B."/>
            <person name="Abouelleil A."/>
            <person name="Alvarado L."/>
            <person name="Arachchi H.M."/>
            <person name="Berlin A."/>
            <person name="Brown A."/>
            <person name="Chapman S.B."/>
            <person name="Chen Z."/>
            <person name="Dunbar C."/>
            <person name="Freedman E."/>
            <person name="Gearin G."/>
            <person name="Goldberg J."/>
            <person name="Griggs A."/>
            <person name="Gujja S."/>
            <person name="Heiman D."/>
            <person name="Howarth C."/>
            <person name="Larson L."/>
            <person name="Lui A."/>
            <person name="MacDonald P.J.P."/>
            <person name="Montmayeur A."/>
            <person name="Murphy C."/>
            <person name="Neiman D."/>
            <person name="Pearson M."/>
            <person name="Priest M."/>
            <person name="Roberts A."/>
            <person name="Saif S."/>
            <person name="Shea T."/>
            <person name="Shenoy N."/>
            <person name="Sisk P."/>
            <person name="Stolte C."/>
            <person name="Sykes S."/>
            <person name="Wortman J."/>
            <person name="Nusbaum C."/>
            <person name="Birren B."/>
        </authorList>
    </citation>
    <scope>NUCLEOTIDE SEQUENCE [LARGE SCALE GENOMIC DNA]</scope>
    <source>
        <strain evidence="1">54008</strain>
    </source>
</reference>
<sequence length="91" mass="10362">MAATKHLIADSEDAIDNRPVKKTKVMRTRIRNATFSKGSVDKRISVEDFLEKSTGHQRKWANIFKKALEKAGCLLTLINEDEESPFIFPVE</sequence>
<dbReference type="EMBL" id="JH659081">
    <property type="protein sequence ID" value="EXL65957.1"/>
    <property type="molecule type" value="Genomic_DNA"/>
</dbReference>
<accession>X0GLS0</accession>
<reference evidence="1" key="2">
    <citation type="submission" date="2014-03" db="EMBL/GenBank/DDBJ databases">
        <title>The Genome Annotation of Fusarium oxysporum PHW808.</title>
        <authorList>
            <consortium name="The Broad Institute Genomics Platform"/>
            <person name="Ma L.-J."/>
            <person name="Corby-Kistler H."/>
            <person name="Broz K."/>
            <person name="Gale L.R."/>
            <person name="Jonkers W."/>
            <person name="O'Donnell K."/>
            <person name="Ploetz R."/>
            <person name="Steinberg C."/>
            <person name="Schwartz D.C."/>
            <person name="VanEtten H."/>
            <person name="Zhou S."/>
            <person name="Young S.K."/>
            <person name="Zeng Q."/>
            <person name="Gargeya S."/>
            <person name="Fitzgerald M."/>
            <person name="Abouelleil A."/>
            <person name="Alvarado L."/>
            <person name="Chapman S.B."/>
            <person name="Gainer-Dewar J."/>
            <person name="Goldberg J."/>
            <person name="Griggs A."/>
            <person name="Gujja S."/>
            <person name="Hansen M."/>
            <person name="Howarth C."/>
            <person name="Imamovic A."/>
            <person name="Ireland A."/>
            <person name="Larimer J."/>
            <person name="McCowan C."/>
            <person name="Murphy C."/>
            <person name="Pearson M."/>
            <person name="Poon T.W."/>
            <person name="Priest M."/>
            <person name="Roberts A."/>
            <person name="Saif S."/>
            <person name="Shea T."/>
            <person name="Sykes S."/>
            <person name="Wortman J."/>
            <person name="Nusbaum C."/>
            <person name="Birren B."/>
        </authorList>
    </citation>
    <scope>NUCLEOTIDE SEQUENCE</scope>
    <source>
        <strain evidence="1">54008</strain>
    </source>
</reference>
<dbReference type="Proteomes" id="UP000030676">
    <property type="component" value="Unassembled WGS sequence"/>
</dbReference>
<evidence type="ECO:0000313" key="1">
    <source>
        <dbReference type="EMBL" id="EXL64577.1"/>
    </source>
</evidence>
<dbReference type="HOGENOM" id="CLU_2427124_0_0_1"/>
<organism evidence="1">
    <name type="scientific">Fusarium oxysporum f. sp. conglutinans race 2 54008</name>
    <dbReference type="NCBI Taxonomy" id="1089457"/>
    <lineage>
        <taxon>Eukaryota</taxon>
        <taxon>Fungi</taxon>
        <taxon>Dikarya</taxon>
        <taxon>Ascomycota</taxon>
        <taxon>Pezizomycotina</taxon>
        <taxon>Sordariomycetes</taxon>
        <taxon>Hypocreomycetidae</taxon>
        <taxon>Hypocreales</taxon>
        <taxon>Nectriaceae</taxon>
        <taxon>Fusarium</taxon>
        <taxon>Fusarium oxysporum species complex</taxon>
    </lineage>
</organism>
<gene>
    <name evidence="2" type="ORF">FOPG_17845</name>
    <name evidence="1" type="ORF">FOPG_19168</name>
</gene>
<proteinExistence type="predicted"/>